<sequence>MAEAEARSRRTRGGGGAARRAERTAVSIETARYIERNIPNFEVLSEEALEIIETNAETILEEVGVNFVDNPAALERWRNAGADVTGERVRIPRGLARKLCATAPSRITQHARNPERSVEIGGKSLVLAPVYGPPFVRDMDGGRRYATMEDFRKFVRLGYMSKWLHHSGGTVCEPTDVPVNKRHLDMLHAHMTLSDKPFMGSVTEPSRAQDSVDMCEILFGKEFVQDNTVMTSLINVNSPMTFDDVMMGSLEVYASNNQACILSPFIVGGAMAPVSVMGTLTQVLAEVLAGIAYSQLIRPGAPMIFGAFVTSIDMNSGAPTFGTPEAAHITYGAGQLARRLGLPFRSSGSFNGSKLPDAQAAYETANSLNVGLLAGVNFMLHSCGWLEGGLVSSFEKFVMDADQLGTLHHIARGVEIDENAQAMDAIREVGPGGHYLGCAHTQANFKNAFWRSDLLDYKPFETWSEEGERDTMVLANARVKKMLGDYQQPPLDPAIAEALAAFVATRKESMPDAFS</sequence>
<dbReference type="RefSeq" id="WP_092833511.1">
    <property type="nucleotide sequence ID" value="NZ_FOVP01000001.1"/>
</dbReference>
<evidence type="ECO:0000256" key="2">
    <source>
        <dbReference type="ARBA" id="ARBA00022603"/>
    </source>
</evidence>
<name>A0A1I4YJL2_9RHOB</name>
<dbReference type="OrthoDB" id="5713681at2"/>
<dbReference type="STRING" id="1005928.SAMN04487859_101289"/>
<gene>
    <name evidence="6" type="ORF">SAMN04487859_101289</name>
</gene>
<dbReference type="GO" id="GO:0008168">
    <property type="term" value="F:methyltransferase activity"/>
    <property type="evidence" value="ECO:0007669"/>
    <property type="project" value="UniProtKB-KW"/>
</dbReference>
<dbReference type="EC" id="2.1.1.-" evidence="4"/>
<organism evidence="6 7">
    <name type="scientific">Roseovarius lutimaris</name>
    <dbReference type="NCBI Taxonomy" id="1005928"/>
    <lineage>
        <taxon>Bacteria</taxon>
        <taxon>Pseudomonadati</taxon>
        <taxon>Pseudomonadota</taxon>
        <taxon>Alphaproteobacteria</taxon>
        <taxon>Rhodobacterales</taxon>
        <taxon>Roseobacteraceae</taxon>
        <taxon>Roseovarius</taxon>
    </lineage>
</organism>
<protein>
    <recommendedName>
        <fullName evidence="4">Methyltransferase</fullName>
        <ecNumber evidence="4">2.1.1.-</ecNumber>
    </recommendedName>
</protein>
<comment type="similarity">
    <text evidence="1 4">Belongs to the trimethylamine methyltransferase family.</text>
</comment>
<keyword evidence="7" id="KW-1185">Reference proteome</keyword>
<dbReference type="PIRSF" id="PIRSF037567">
    <property type="entry name" value="MTTB_MeTrfase"/>
    <property type="match status" value="1"/>
</dbReference>
<keyword evidence="3 4" id="KW-0808">Transferase</keyword>
<evidence type="ECO:0000313" key="7">
    <source>
        <dbReference type="Proteomes" id="UP000198599"/>
    </source>
</evidence>
<evidence type="ECO:0000256" key="5">
    <source>
        <dbReference type="SAM" id="MobiDB-lite"/>
    </source>
</evidence>
<dbReference type="Pfam" id="PF06253">
    <property type="entry name" value="MTTB"/>
    <property type="match status" value="1"/>
</dbReference>
<dbReference type="EMBL" id="FOVP01000001">
    <property type="protein sequence ID" value="SFN38241.1"/>
    <property type="molecule type" value="Genomic_DNA"/>
</dbReference>
<evidence type="ECO:0000256" key="1">
    <source>
        <dbReference type="ARBA" id="ARBA00007137"/>
    </source>
</evidence>
<reference evidence="7" key="1">
    <citation type="submission" date="2016-10" db="EMBL/GenBank/DDBJ databases">
        <authorList>
            <person name="Varghese N."/>
            <person name="Submissions S."/>
        </authorList>
    </citation>
    <scope>NUCLEOTIDE SEQUENCE [LARGE SCALE GENOMIC DNA]</scope>
    <source>
        <strain evidence="7">DSM 28463</strain>
    </source>
</reference>
<dbReference type="InterPro" id="IPR038601">
    <property type="entry name" value="MttB-like_sf"/>
</dbReference>
<evidence type="ECO:0000313" key="6">
    <source>
        <dbReference type="EMBL" id="SFN38241.1"/>
    </source>
</evidence>
<proteinExistence type="inferred from homology"/>
<dbReference type="Proteomes" id="UP000198599">
    <property type="component" value="Unassembled WGS sequence"/>
</dbReference>
<dbReference type="GO" id="GO:0032259">
    <property type="term" value="P:methylation"/>
    <property type="evidence" value="ECO:0007669"/>
    <property type="project" value="UniProtKB-KW"/>
</dbReference>
<dbReference type="Gene3D" id="3.20.20.480">
    <property type="entry name" value="Trimethylamine methyltransferase-like"/>
    <property type="match status" value="1"/>
</dbReference>
<evidence type="ECO:0000256" key="3">
    <source>
        <dbReference type="ARBA" id="ARBA00022679"/>
    </source>
</evidence>
<accession>A0A1I4YJL2</accession>
<keyword evidence="2 6" id="KW-0489">Methyltransferase</keyword>
<dbReference type="AlphaFoldDB" id="A0A1I4YJL2"/>
<dbReference type="GO" id="GO:0015948">
    <property type="term" value="P:methanogenesis"/>
    <property type="evidence" value="ECO:0007669"/>
    <property type="project" value="UniProtKB-UniRule"/>
</dbReference>
<dbReference type="InterPro" id="IPR010426">
    <property type="entry name" value="MTTB_MeTrfase"/>
</dbReference>
<feature type="region of interest" description="Disordered" evidence="5">
    <location>
        <begin position="1"/>
        <end position="22"/>
    </location>
</feature>
<evidence type="ECO:0000256" key="4">
    <source>
        <dbReference type="PIRNR" id="PIRNR037567"/>
    </source>
</evidence>